<dbReference type="EMBL" id="JAAOIW010000024">
    <property type="protein sequence ID" value="NHN34959.1"/>
    <property type="molecule type" value="Genomic_DNA"/>
</dbReference>
<keyword evidence="3" id="KW-1185">Reference proteome</keyword>
<feature type="domain" description="HTH-like" evidence="1">
    <location>
        <begin position="3"/>
        <end position="54"/>
    </location>
</feature>
<evidence type="ECO:0000313" key="3">
    <source>
        <dbReference type="Proteomes" id="UP001165962"/>
    </source>
</evidence>
<sequence>MIKEHMMAIHFAHPEFGYLRMTNALWEAGYNVNHKKVWRIMRELSIQSVIRKKRKQSNYTPSVVYPNRLKRKFHATAPQQKMVTDITYISDGTNFHYLSVIQDIFNNEIATTTAFNSN</sequence>
<dbReference type="PANTHER" id="PTHR46889:SF4">
    <property type="entry name" value="TRANSPOSASE INSO FOR INSERTION SEQUENCE ELEMENT IS911B-RELATED"/>
    <property type="match status" value="1"/>
</dbReference>
<evidence type="ECO:0000313" key="2">
    <source>
        <dbReference type="EMBL" id="NHN34959.1"/>
    </source>
</evidence>
<comment type="caution">
    <text evidence="2">The sequence shown here is derived from an EMBL/GenBank/DDBJ whole genome shotgun (WGS) entry which is preliminary data.</text>
</comment>
<evidence type="ECO:0000259" key="1">
    <source>
        <dbReference type="Pfam" id="PF13276"/>
    </source>
</evidence>
<organism evidence="2 3">
    <name type="scientific">Paenibacillus agricola</name>
    <dbReference type="NCBI Taxonomy" id="2716264"/>
    <lineage>
        <taxon>Bacteria</taxon>
        <taxon>Bacillati</taxon>
        <taxon>Bacillota</taxon>
        <taxon>Bacilli</taxon>
        <taxon>Bacillales</taxon>
        <taxon>Paenibacillaceae</taxon>
        <taxon>Paenibacillus</taxon>
    </lineage>
</organism>
<proteinExistence type="predicted"/>
<name>A0ABX0JK48_9BACL</name>
<dbReference type="Proteomes" id="UP001165962">
    <property type="component" value="Unassembled WGS sequence"/>
</dbReference>
<dbReference type="InterPro" id="IPR050900">
    <property type="entry name" value="Transposase_IS3/IS150/IS904"/>
</dbReference>
<dbReference type="InterPro" id="IPR025948">
    <property type="entry name" value="HTH-like_dom"/>
</dbReference>
<dbReference type="PANTHER" id="PTHR46889">
    <property type="entry name" value="TRANSPOSASE INSF FOR INSERTION SEQUENCE IS3B-RELATED"/>
    <property type="match status" value="1"/>
</dbReference>
<dbReference type="Pfam" id="PF13276">
    <property type="entry name" value="HTH_21"/>
    <property type="match status" value="1"/>
</dbReference>
<protein>
    <submittedName>
        <fullName evidence="2">IS3 family transposase</fullName>
    </submittedName>
</protein>
<accession>A0ABX0JK48</accession>
<gene>
    <name evidence="2" type="ORF">G9U52_35035</name>
</gene>
<reference evidence="2" key="1">
    <citation type="submission" date="2020-03" db="EMBL/GenBank/DDBJ databases">
        <title>Draft sequencing of Paenibacilllus sp. S3N08.</title>
        <authorList>
            <person name="Kim D.-U."/>
        </authorList>
    </citation>
    <scope>NUCLEOTIDE SEQUENCE</scope>
    <source>
        <strain evidence="2">S3N08</strain>
    </source>
</reference>
<dbReference type="RefSeq" id="WP_166156880.1">
    <property type="nucleotide sequence ID" value="NZ_JAAOIW010000024.1"/>
</dbReference>